<evidence type="ECO:0008006" key="4">
    <source>
        <dbReference type="Google" id="ProtNLM"/>
    </source>
</evidence>
<evidence type="ECO:0000256" key="1">
    <source>
        <dbReference type="SAM" id="Coils"/>
    </source>
</evidence>
<protein>
    <recommendedName>
        <fullName evidence="4">DinB superfamily protein</fullName>
    </recommendedName>
</protein>
<dbReference type="Pfam" id="PF07609">
    <property type="entry name" value="DUF1572"/>
    <property type="match status" value="1"/>
</dbReference>
<accession>A0ABP7PXQ3</accession>
<dbReference type="InterPro" id="IPR011466">
    <property type="entry name" value="DUF1572"/>
</dbReference>
<sequence length="152" mass="17841">MTNDMIKDTLKELIIRDLKKLKQEIEAYQNEEKLWYIEKSILNSAGNLCLHLVGNLNIYIGAEFGKTGYVRNREDEFALKNVPRAELVDKIEKTIIMIGKTFDMITEDQLNEKYPAEIFLKDASTEYFFVHLAMHLGYHLGQINYHRRLLDN</sequence>
<feature type="coiled-coil region" evidence="1">
    <location>
        <begin position="11"/>
        <end position="38"/>
    </location>
</feature>
<gene>
    <name evidence="2" type="ORF">GCM10022210_23640</name>
</gene>
<keyword evidence="3" id="KW-1185">Reference proteome</keyword>
<dbReference type="Gene3D" id="1.20.120.450">
    <property type="entry name" value="dinb family like domain"/>
    <property type="match status" value="1"/>
</dbReference>
<dbReference type="InterPro" id="IPR034660">
    <property type="entry name" value="DinB/YfiT-like"/>
</dbReference>
<reference evidence="3" key="1">
    <citation type="journal article" date="2019" name="Int. J. Syst. Evol. Microbiol.">
        <title>The Global Catalogue of Microorganisms (GCM) 10K type strain sequencing project: providing services to taxonomists for standard genome sequencing and annotation.</title>
        <authorList>
            <consortium name="The Broad Institute Genomics Platform"/>
            <consortium name="The Broad Institute Genome Sequencing Center for Infectious Disease"/>
            <person name="Wu L."/>
            <person name="Ma J."/>
        </authorList>
    </citation>
    <scope>NUCLEOTIDE SEQUENCE [LARGE SCALE GENOMIC DNA]</scope>
    <source>
        <strain evidence="3">JCM 16601</strain>
    </source>
</reference>
<dbReference type="Proteomes" id="UP001500742">
    <property type="component" value="Unassembled WGS sequence"/>
</dbReference>
<comment type="caution">
    <text evidence="2">The sequence shown here is derived from an EMBL/GenBank/DDBJ whole genome shotgun (WGS) entry which is preliminary data.</text>
</comment>
<organism evidence="2 3">
    <name type="scientific">Mucilaginibacter dorajii</name>
    <dbReference type="NCBI Taxonomy" id="692994"/>
    <lineage>
        <taxon>Bacteria</taxon>
        <taxon>Pseudomonadati</taxon>
        <taxon>Bacteroidota</taxon>
        <taxon>Sphingobacteriia</taxon>
        <taxon>Sphingobacteriales</taxon>
        <taxon>Sphingobacteriaceae</taxon>
        <taxon>Mucilaginibacter</taxon>
    </lineage>
</organism>
<dbReference type="EMBL" id="BAAAZC010000017">
    <property type="protein sequence ID" value="GAA3972879.1"/>
    <property type="molecule type" value="Genomic_DNA"/>
</dbReference>
<keyword evidence="1" id="KW-0175">Coiled coil</keyword>
<evidence type="ECO:0000313" key="2">
    <source>
        <dbReference type="EMBL" id="GAA3972879.1"/>
    </source>
</evidence>
<name>A0ABP7PXQ3_9SPHI</name>
<dbReference type="SUPFAM" id="SSF109854">
    <property type="entry name" value="DinB/YfiT-like putative metalloenzymes"/>
    <property type="match status" value="1"/>
</dbReference>
<evidence type="ECO:0000313" key="3">
    <source>
        <dbReference type="Proteomes" id="UP001500742"/>
    </source>
</evidence>
<proteinExistence type="predicted"/>